<evidence type="ECO:0000256" key="1">
    <source>
        <dbReference type="SAM" id="MobiDB-lite"/>
    </source>
</evidence>
<name>A0ABZ2B373_9TREE</name>
<evidence type="ECO:0000313" key="2">
    <source>
        <dbReference type="EMBL" id="WVO25235.1"/>
    </source>
</evidence>
<proteinExistence type="predicted"/>
<accession>A0ABZ2B373</accession>
<feature type="region of interest" description="Disordered" evidence="1">
    <location>
        <begin position="723"/>
        <end position="744"/>
    </location>
</feature>
<feature type="compositionally biased region" description="Basic and acidic residues" evidence="1">
    <location>
        <begin position="229"/>
        <end position="246"/>
    </location>
</feature>
<evidence type="ECO:0000313" key="3">
    <source>
        <dbReference type="Proteomes" id="UP001432216"/>
    </source>
</evidence>
<feature type="compositionally biased region" description="Basic and acidic residues" evidence="1">
    <location>
        <begin position="77"/>
        <end position="87"/>
    </location>
</feature>
<feature type="compositionally biased region" description="Low complexity" evidence="1">
    <location>
        <begin position="845"/>
        <end position="857"/>
    </location>
</feature>
<feature type="region of interest" description="Disordered" evidence="1">
    <location>
        <begin position="845"/>
        <end position="881"/>
    </location>
</feature>
<protein>
    <submittedName>
        <fullName evidence="2">Uncharacterized protein</fullName>
    </submittedName>
</protein>
<reference evidence="2 3" key="1">
    <citation type="submission" date="2024-01" db="EMBL/GenBank/DDBJ databases">
        <title>Comparative genomics of Cryptococcus and Kwoniella reveals pathogenesis evolution and contrasting modes of karyotype evolution via chromosome fusion or intercentromeric recombination.</title>
        <authorList>
            <person name="Coelho M.A."/>
            <person name="David-Palma M."/>
            <person name="Shea T."/>
            <person name="Bowers K."/>
            <person name="McGinley-Smith S."/>
            <person name="Mohammad A.W."/>
            <person name="Gnirke A."/>
            <person name="Yurkov A.M."/>
            <person name="Nowrousian M."/>
            <person name="Sun S."/>
            <person name="Cuomo C.A."/>
            <person name="Heitman J."/>
        </authorList>
    </citation>
    <scope>NUCLEOTIDE SEQUENCE [LARGE SCALE GENOMIC DNA]</scope>
    <source>
        <strain evidence="2 3">7685027</strain>
    </source>
</reference>
<feature type="compositionally biased region" description="Acidic residues" evidence="1">
    <location>
        <begin position="858"/>
        <end position="870"/>
    </location>
</feature>
<dbReference type="GeneID" id="89993393"/>
<feature type="region of interest" description="Disordered" evidence="1">
    <location>
        <begin position="228"/>
        <end position="247"/>
    </location>
</feature>
<keyword evidence="3" id="KW-1185">Reference proteome</keyword>
<gene>
    <name evidence="2" type="ORF">IAS62_006625</name>
</gene>
<feature type="compositionally biased region" description="Basic and acidic residues" evidence="1">
    <location>
        <begin position="723"/>
        <end position="732"/>
    </location>
</feature>
<dbReference type="RefSeq" id="XP_064724474.1">
    <property type="nucleotide sequence ID" value="XM_064868402.1"/>
</dbReference>
<feature type="region of interest" description="Disordered" evidence="1">
    <location>
        <begin position="575"/>
        <end position="597"/>
    </location>
</feature>
<sequence length="881" mass="95917">MSAHLSISHNIHTQTPITKETSLSGTNVKLNNVSCITLEQTQKKLDDNKSDYAEAKTESKEVEGGKCLGDDALSAGSRHDSGVHHDSVNQTRAQDAHAALKPDISLAKANVFPKVLFIIDKAHADPLDRPLPPPSFNSSTFQHHTNPFVFVPPLPYLGALDQVALSPSGSYPQRPMTTGHSGKLIWNHQFNNGQPIQDQGHGNFVRRDTLKRPYSAPSEDNLKRAYKKMRGDEEASGRDSVDREHGNLAQEFDSGILKEHPENGAEQINKSKYFHPALGKGKETQQSSAGKSKDPLDIAVPEVTETPANDGIYACRPSQQSFNSCFRYMPSGYIVTNDHTTPDGPNDSWSISKADIAGPSSFDTRAPVVRSTTNCHMAMPTSDDSCTTNGSDYAGMSLVTPSIRNLIYQPGPSMRLNKDTANGLPPSEAYGYAPLYTQHLSSWLNNPGSNQQFAFGSRFGTPSTSGQDVLDNELFEAKERPQTMPASSNLMPFSSSSNTNLPSTFDRRISFPFISDSPTGPYLDANTQQLSLFLPSLNTSVATTASATAPPSVFGGSDDGHSLSLRTIPAPSCTAGHPYQSKVQGPKNTDLTKNPEKKTKAETSTFCSCPVMHAPKAGEIGGGKYRMCTTRVSAKRAKVQGHTMCSYCIGRDGHVEEYVSDRMAAGNPDKLCLLYVMYKEAKDKNSSRPGDNNRWQKFWELHRGELINEAEAKVLLQKYKDNPVKDGERRDTAGSSAESEFSHDLSIVVSPRPSSASTVLTTANNTTTTTNLSSVMPFRSIQSIDENRFGQQTLVGDSYIGGLVEECNVDVAEPARVEKALGGHSLLKRDMEEIESLSRDGRFSLTSDSLYSSGGDDTSSDEGWGDEDSIFEPRYGLTSHL</sequence>
<organism evidence="2 3">
    <name type="scientific">Cryptococcus decagattii</name>
    <dbReference type="NCBI Taxonomy" id="1859122"/>
    <lineage>
        <taxon>Eukaryota</taxon>
        <taxon>Fungi</taxon>
        <taxon>Dikarya</taxon>
        <taxon>Basidiomycota</taxon>
        <taxon>Agaricomycotina</taxon>
        <taxon>Tremellomycetes</taxon>
        <taxon>Tremellales</taxon>
        <taxon>Cryptococcaceae</taxon>
        <taxon>Cryptococcus</taxon>
        <taxon>Cryptococcus gattii species complex</taxon>
    </lineage>
</organism>
<feature type="region of interest" description="Disordered" evidence="1">
    <location>
        <begin position="49"/>
        <end position="87"/>
    </location>
</feature>
<feature type="compositionally biased region" description="Polar residues" evidence="1">
    <location>
        <begin position="581"/>
        <end position="592"/>
    </location>
</feature>
<dbReference type="EMBL" id="CP143819">
    <property type="protein sequence ID" value="WVO25235.1"/>
    <property type="molecule type" value="Genomic_DNA"/>
</dbReference>
<feature type="compositionally biased region" description="Basic and acidic residues" evidence="1">
    <location>
        <begin position="49"/>
        <end position="64"/>
    </location>
</feature>
<dbReference type="Proteomes" id="UP001432216">
    <property type="component" value="Chromosome 14"/>
</dbReference>